<feature type="compositionally biased region" description="Basic residues" evidence="1">
    <location>
        <begin position="129"/>
        <end position="138"/>
    </location>
</feature>
<evidence type="ECO:0000256" key="1">
    <source>
        <dbReference type="SAM" id="MobiDB-lite"/>
    </source>
</evidence>
<feature type="compositionally biased region" description="Basic and acidic residues" evidence="1">
    <location>
        <begin position="465"/>
        <end position="479"/>
    </location>
</feature>
<feature type="compositionally biased region" description="Basic and acidic residues" evidence="1">
    <location>
        <begin position="267"/>
        <end position="278"/>
    </location>
</feature>
<feature type="compositionally biased region" description="Basic and acidic residues" evidence="1">
    <location>
        <begin position="330"/>
        <end position="341"/>
    </location>
</feature>
<feature type="compositionally biased region" description="Polar residues" evidence="1">
    <location>
        <begin position="548"/>
        <end position="567"/>
    </location>
</feature>
<feature type="compositionally biased region" description="Basic and acidic residues" evidence="1">
    <location>
        <begin position="689"/>
        <end position="701"/>
    </location>
</feature>
<feature type="compositionally biased region" description="Polar residues" evidence="1">
    <location>
        <begin position="297"/>
        <end position="316"/>
    </location>
</feature>
<feature type="region of interest" description="Disordered" evidence="1">
    <location>
        <begin position="330"/>
        <end position="397"/>
    </location>
</feature>
<feature type="compositionally biased region" description="Polar residues" evidence="1">
    <location>
        <begin position="434"/>
        <end position="444"/>
    </location>
</feature>
<protein>
    <submittedName>
        <fullName evidence="3">Uncharacterized protein</fullName>
    </submittedName>
</protein>
<feature type="compositionally biased region" description="Basic residues" evidence="1">
    <location>
        <begin position="385"/>
        <end position="394"/>
    </location>
</feature>
<feature type="compositionally biased region" description="Basic and acidic residues" evidence="1">
    <location>
        <begin position="116"/>
        <end position="128"/>
    </location>
</feature>
<keyword evidence="2" id="KW-0472">Membrane</keyword>
<dbReference type="Proteomes" id="UP000594262">
    <property type="component" value="Unplaced"/>
</dbReference>
<feature type="compositionally biased region" description="Polar residues" evidence="1">
    <location>
        <begin position="411"/>
        <end position="426"/>
    </location>
</feature>
<evidence type="ECO:0000313" key="3">
    <source>
        <dbReference type="EnsemblMetazoa" id="CLYHEMP020475.1"/>
    </source>
</evidence>
<sequence>LESTLFILIIIFWKIFIFYQFLLLLLDRFIVIFDHRDNRMMDMSVSTTPLNPAKDEVEGQLTSIPIKGDDSNTKVAIQCQSNKTLSQENNPALKDEPTKKETNKTPTAQEVYDMVHSADNRHILSGDGKKRRLRKRSSNKSIITVEGSSERKLSTSDEGNQAAGTGDKKPTVNIKSKIVFFEEKKKTQISNASPSENEMEKEVPLPTSVANTIRKDLDEVPLSNKDLATDATVQAQSSYAEIAKKPKPPVVKPRPVPTKTAAGPKNDTVKKTSNDKTSKIPNKGKKPSNWRRKSSHELNGSTTNGSKTSISDNSSQGLNKKVAYFDHRCAAGKNNSKEAIMKSKASLQKTDRKGSQIYLCKKSSPKSNHRTNTANKTKNYDPRKNPVKMQRRKPGAIAKKFEEITLHNVAQGESSSPQQDQAVANQSKDDPIVASQSLVKTKTPSYADVAKKPAVRKPSPVKQVPAERKDKGKDTDSTTKNRKKGSSKKIIMVQPLSHTQMLKPRASQNKNEETSTTSESVAAKAAFFASKMQKNDMASRKVIPKQGSIGNRTPLQVTAQKSNFTNKRGQRKKESSKSCALVKKSKLSQDSFTLDRAESKEVSLTVSSGSDDELTDTVSVSSIEETVISVEVVDSLTPFEDFESSPKSDQVMGVEHVHFESSRKNDQETVVQDVHFESSPKNDQATEVQDVHLESSPKNDQETNVQDVHLESSAKNDPETNVR</sequence>
<dbReference type="AlphaFoldDB" id="A0A7M5XC56"/>
<organism evidence="3 4">
    <name type="scientific">Clytia hemisphaerica</name>
    <dbReference type="NCBI Taxonomy" id="252671"/>
    <lineage>
        <taxon>Eukaryota</taxon>
        <taxon>Metazoa</taxon>
        <taxon>Cnidaria</taxon>
        <taxon>Hydrozoa</taxon>
        <taxon>Hydroidolina</taxon>
        <taxon>Leptothecata</taxon>
        <taxon>Obeliida</taxon>
        <taxon>Clytiidae</taxon>
        <taxon>Clytia</taxon>
    </lineage>
</organism>
<feature type="region of interest" description="Disordered" evidence="1">
    <location>
        <begin position="410"/>
        <end position="519"/>
    </location>
</feature>
<name>A0A7M5XC56_9CNID</name>
<feature type="compositionally biased region" description="Polar residues" evidence="1">
    <location>
        <begin position="496"/>
        <end position="519"/>
    </location>
</feature>
<keyword evidence="2" id="KW-0812">Transmembrane</keyword>
<feature type="compositionally biased region" description="Basic and acidic residues" evidence="1">
    <location>
        <begin position="657"/>
        <end position="667"/>
    </location>
</feature>
<feature type="region of interest" description="Disordered" evidence="1">
    <location>
        <begin position="81"/>
        <end position="170"/>
    </location>
</feature>
<keyword evidence="2" id="KW-1133">Transmembrane helix</keyword>
<keyword evidence="4" id="KW-1185">Reference proteome</keyword>
<feature type="region of interest" description="Disordered" evidence="1">
    <location>
        <begin position="657"/>
        <end position="723"/>
    </location>
</feature>
<feature type="compositionally biased region" description="Basic residues" evidence="1">
    <location>
        <begin position="282"/>
        <end position="294"/>
    </location>
</feature>
<feature type="compositionally biased region" description="Basic and acidic residues" evidence="1">
    <location>
        <begin position="93"/>
        <end position="103"/>
    </location>
</feature>
<evidence type="ECO:0000313" key="4">
    <source>
        <dbReference type="Proteomes" id="UP000594262"/>
    </source>
</evidence>
<evidence type="ECO:0000256" key="2">
    <source>
        <dbReference type="SAM" id="Phobius"/>
    </source>
</evidence>
<feature type="region of interest" description="Disordered" evidence="1">
    <location>
        <begin position="533"/>
        <end position="580"/>
    </location>
</feature>
<accession>A0A7M5XC56</accession>
<feature type="compositionally biased region" description="Basic and acidic residues" evidence="1">
    <location>
        <begin position="708"/>
        <end position="723"/>
    </location>
</feature>
<feature type="transmembrane region" description="Helical" evidence="2">
    <location>
        <begin position="6"/>
        <end position="26"/>
    </location>
</feature>
<feature type="compositionally biased region" description="Polar residues" evidence="1">
    <location>
        <begin position="81"/>
        <end position="90"/>
    </location>
</feature>
<feature type="region of interest" description="Disordered" evidence="1">
    <location>
        <begin position="239"/>
        <end position="316"/>
    </location>
</feature>
<dbReference type="EnsemblMetazoa" id="CLYHEMT020475.1">
    <property type="protein sequence ID" value="CLYHEMP020475.1"/>
    <property type="gene ID" value="CLYHEMG020475"/>
</dbReference>
<reference evidence="3" key="1">
    <citation type="submission" date="2021-01" db="UniProtKB">
        <authorList>
            <consortium name="EnsemblMetazoa"/>
        </authorList>
    </citation>
    <scope>IDENTIFICATION</scope>
</reference>
<proteinExistence type="predicted"/>